<dbReference type="PANTHER" id="PTHR47782:SF14">
    <property type="entry name" value="ZN(II)2CYS6 TRANSCRIPTION FACTOR (EUROFUNG)"/>
    <property type="match status" value="1"/>
</dbReference>
<dbReference type="GO" id="GO:0043565">
    <property type="term" value="F:sequence-specific DNA binding"/>
    <property type="evidence" value="ECO:0007669"/>
    <property type="project" value="TreeGrafter"/>
</dbReference>
<dbReference type="Pfam" id="PF04082">
    <property type="entry name" value="Fungal_trans"/>
    <property type="match status" value="1"/>
</dbReference>
<evidence type="ECO:0000313" key="11">
    <source>
        <dbReference type="Proteomes" id="UP000736672"/>
    </source>
</evidence>
<comment type="subcellular location">
    <subcellularLocation>
        <location evidence="1">Nucleus</location>
    </subcellularLocation>
</comment>
<dbReference type="Pfam" id="PF00172">
    <property type="entry name" value="Zn_clus"/>
    <property type="match status" value="1"/>
</dbReference>
<keyword evidence="6" id="KW-0804">Transcription</keyword>
<dbReference type="OrthoDB" id="25921at2759"/>
<protein>
    <recommendedName>
        <fullName evidence="9">Zn(2)-C6 fungal-type domain-containing protein</fullName>
    </recommendedName>
</protein>
<dbReference type="PROSITE" id="PS00463">
    <property type="entry name" value="ZN2_CY6_FUNGAL_1"/>
    <property type="match status" value="1"/>
</dbReference>
<evidence type="ECO:0000259" key="9">
    <source>
        <dbReference type="PROSITE" id="PS50048"/>
    </source>
</evidence>
<keyword evidence="5" id="KW-0238">DNA-binding</keyword>
<dbReference type="PANTHER" id="PTHR47782">
    <property type="entry name" value="ZN(II)2CYS6 TRANSCRIPTION FACTOR (EUROFUNG)-RELATED"/>
    <property type="match status" value="1"/>
</dbReference>
<keyword evidence="2" id="KW-0479">Metal-binding</keyword>
<evidence type="ECO:0000256" key="3">
    <source>
        <dbReference type="ARBA" id="ARBA00022833"/>
    </source>
</evidence>
<feature type="region of interest" description="Disordered" evidence="8">
    <location>
        <begin position="102"/>
        <end position="136"/>
    </location>
</feature>
<dbReference type="InterPro" id="IPR036864">
    <property type="entry name" value="Zn2-C6_fun-type_DNA-bd_sf"/>
</dbReference>
<dbReference type="AlphaFoldDB" id="A0A9P9RDI8"/>
<evidence type="ECO:0000313" key="10">
    <source>
        <dbReference type="EMBL" id="KAH7274854.1"/>
    </source>
</evidence>
<dbReference type="InterPro" id="IPR052202">
    <property type="entry name" value="Yeast_MetPath_Reg"/>
</dbReference>
<dbReference type="SMART" id="SM00066">
    <property type="entry name" value="GAL4"/>
    <property type="match status" value="1"/>
</dbReference>
<dbReference type="InterPro" id="IPR001138">
    <property type="entry name" value="Zn2Cys6_DnaBD"/>
</dbReference>
<proteinExistence type="predicted"/>
<dbReference type="PROSITE" id="PS50048">
    <property type="entry name" value="ZN2_CY6_FUNGAL_2"/>
    <property type="match status" value="1"/>
</dbReference>
<organism evidence="10 11">
    <name type="scientific">Fusarium solani</name>
    <name type="common">Filamentous fungus</name>
    <dbReference type="NCBI Taxonomy" id="169388"/>
    <lineage>
        <taxon>Eukaryota</taxon>
        <taxon>Fungi</taxon>
        <taxon>Dikarya</taxon>
        <taxon>Ascomycota</taxon>
        <taxon>Pezizomycotina</taxon>
        <taxon>Sordariomycetes</taxon>
        <taxon>Hypocreomycetidae</taxon>
        <taxon>Hypocreales</taxon>
        <taxon>Nectriaceae</taxon>
        <taxon>Fusarium</taxon>
        <taxon>Fusarium solani species complex</taxon>
    </lineage>
</organism>
<feature type="domain" description="Zn(2)-C6 fungal-type" evidence="9">
    <location>
        <begin position="35"/>
        <end position="65"/>
    </location>
</feature>
<accession>A0A9P9RDI8</accession>
<feature type="region of interest" description="Disordered" evidence="8">
    <location>
        <begin position="1"/>
        <end position="32"/>
    </location>
</feature>
<dbReference type="InterPro" id="IPR007219">
    <property type="entry name" value="XnlR_reg_dom"/>
</dbReference>
<keyword evidence="7" id="KW-0539">Nucleus</keyword>
<name>A0A9P9RDI8_FUSSL</name>
<comment type="caution">
    <text evidence="10">The sequence shown here is derived from an EMBL/GenBank/DDBJ whole genome shotgun (WGS) entry which is preliminary data.</text>
</comment>
<evidence type="ECO:0000256" key="2">
    <source>
        <dbReference type="ARBA" id="ARBA00022723"/>
    </source>
</evidence>
<evidence type="ECO:0000256" key="7">
    <source>
        <dbReference type="ARBA" id="ARBA00023242"/>
    </source>
</evidence>
<evidence type="ECO:0000256" key="5">
    <source>
        <dbReference type="ARBA" id="ARBA00023125"/>
    </source>
</evidence>
<dbReference type="GO" id="GO:0006351">
    <property type="term" value="P:DNA-templated transcription"/>
    <property type="evidence" value="ECO:0007669"/>
    <property type="project" value="InterPro"/>
</dbReference>
<dbReference type="CDD" id="cd12148">
    <property type="entry name" value="fungal_TF_MHR"/>
    <property type="match status" value="1"/>
</dbReference>
<dbReference type="GO" id="GO:0045944">
    <property type="term" value="P:positive regulation of transcription by RNA polymerase II"/>
    <property type="evidence" value="ECO:0007669"/>
    <property type="project" value="TreeGrafter"/>
</dbReference>
<dbReference type="CDD" id="cd00067">
    <property type="entry name" value="GAL4"/>
    <property type="match status" value="1"/>
</dbReference>
<dbReference type="GO" id="GO:0000981">
    <property type="term" value="F:DNA-binding transcription factor activity, RNA polymerase II-specific"/>
    <property type="evidence" value="ECO:0007669"/>
    <property type="project" value="InterPro"/>
</dbReference>
<keyword evidence="3" id="KW-0862">Zinc</keyword>
<dbReference type="SUPFAM" id="SSF57701">
    <property type="entry name" value="Zn2/Cys6 DNA-binding domain"/>
    <property type="match status" value="1"/>
</dbReference>
<dbReference type="SMART" id="SM00906">
    <property type="entry name" value="Fungal_trans"/>
    <property type="match status" value="1"/>
</dbReference>
<evidence type="ECO:0000256" key="1">
    <source>
        <dbReference type="ARBA" id="ARBA00004123"/>
    </source>
</evidence>
<evidence type="ECO:0000256" key="8">
    <source>
        <dbReference type="SAM" id="MobiDB-lite"/>
    </source>
</evidence>
<evidence type="ECO:0000256" key="6">
    <source>
        <dbReference type="ARBA" id="ARBA00023163"/>
    </source>
</evidence>
<evidence type="ECO:0000256" key="4">
    <source>
        <dbReference type="ARBA" id="ARBA00023015"/>
    </source>
</evidence>
<feature type="compositionally biased region" description="Low complexity" evidence="8">
    <location>
        <begin position="15"/>
        <end position="32"/>
    </location>
</feature>
<keyword evidence="4" id="KW-0805">Transcription regulation</keyword>
<keyword evidence="11" id="KW-1185">Reference proteome</keyword>
<dbReference type="Gene3D" id="4.10.240.10">
    <property type="entry name" value="Zn(2)-C6 fungal-type DNA-binding domain"/>
    <property type="match status" value="1"/>
</dbReference>
<dbReference type="GO" id="GO:0008270">
    <property type="term" value="F:zinc ion binding"/>
    <property type="evidence" value="ECO:0007669"/>
    <property type="project" value="InterPro"/>
</dbReference>
<reference evidence="10" key="1">
    <citation type="journal article" date="2021" name="Nat. Commun.">
        <title>Genetic determinants of endophytism in the Arabidopsis root mycobiome.</title>
        <authorList>
            <person name="Mesny F."/>
            <person name="Miyauchi S."/>
            <person name="Thiergart T."/>
            <person name="Pickel B."/>
            <person name="Atanasova L."/>
            <person name="Karlsson M."/>
            <person name="Huettel B."/>
            <person name="Barry K.W."/>
            <person name="Haridas S."/>
            <person name="Chen C."/>
            <person name="Bauer D."/>
            <person name="Andreopoulos W."/>
            <person name="Pangilinan J."/>
            <person name="LaButti K."/>
            <person name="Riley R."/>
            <person name="Lipzen A."/>
            <person name="Clum A."/>
            <person name="Drula E."/>
            <person name="Henrissat B."/>
            <person name="Kohler A."/>
            <person name="Grigoriev I.V."/>
            <person name="Martin F.M."/>
            <person name="Hacquard S."/>
        </authorList>
    </citation>
    <scope>NUCLEOTIDE SEQUENCE</scope>
    <source>
        <strain evidence="10">FSSC 5 MPI-SDFR-AT-0091</strain>
    </source>
</reference>
<dbReference type="GO" id="GO:0005634">
    <property type="term" value="C:nucleus"/>
    <property type="evidence" value="ECO:0007669"/>
    <property type="project" value="UniProtKB-SubCell"/>
</dbReference>
<dbReference type="Proteomes" id="UP000736672">
    <property type="component" value="Unassembled WGS sequence"/>
</dbReference>
<gene>
    <name evidence="10" type="ORF">B0J15DRAFT_1251</name>
</gene>
<sequence length="643" mass="71129">MATDRPDTFGVMNESTTTSRSPDSSRPTPTKRNLACERCWKRKQKCDRLLPACTACADLGVECVARSQQVDLTAEDAGLTHATINGYVECLQSRIAELERHVQASESRRARPTRRPSGVAHTLLPHDGGNHRSNDVSMHSVYTTGPAQGPSEEDSSVQDTMSAIGLLSNKAMAEPRVYSGDVLNKLAMPEVILAALAVDGHNPSRASSSQPAFVMEDHLISLTRHSTRAYISQFLKWSVFLPYIDEDRLMEQYEAVIALEGQAARAGGLPHFNTYLAISIGIMMSAEATRLSTLALSLHAAAVKLLPRIFRSQEPLDALHCMLLLVVFSMFCPAGGSTWHLMGVTMTTCIAIGLHKDSVPQARLGRDSIYRAEWLFWSIYLLDRSLASSMDRPFGIHDVDISVSIPTEGEVDEAALPELVKAKLNFSRHLIVHAQLISDLRNTDKTELFFSYSNLCFWREFPPNTENAASELELPFDYLDQLACRALVLMANPVRPDESHSQLYLGTWADVEADIISSCKRLIEKLYDRSGRALERGSFLDAYDALSAAVVYVCLAQRASATNQQGLAQIFEVVSKASIVLTQYSSRFSALGTFQQFLLALSTKMMAGLDQSHQDYQDTIPTSLPGHLRRFIQRCYLGEARAS</sequence>
<dbReference type="EMBL" id="JAGTJS010000001">
    <property type="protein sequence ID" value="KAH7274854.1"/>
    <property type="molecule type" value="Genomic_DNA"/>
</dbReference>